<dbReference type="AlphaFoldDB" id="A0A0V8JGR2"/>
<evidence type="ECO:0000256" key="6">
    <source>
        <dbReference type="SAM" id="Phobius"/>
    </source>
</evidence>
<dbReference type="InterPro" id="IPR007267">
    <property type="entry name" value="GtrA_DPMS_TM"/>
</dbReference>
<evidence type="ECO:0000256" key="3">
    <source>
        <dbReference type="ARBA" id="ARBA00022692"/>
    </source>
</evidence>
<comment type="subcellular location">
    <subcellularLocation>
        <location evidence="1">Membrane</location>
        <topology evidence="1">Multi-pass membrane protein</topology>
    </subcellularLocation>
</comment>
<name>A0A0V8JGR2_9BACI</name>
<evidence type="ECO:0000313" key="8">
    <source>
        <dbReference type="EMBL" id="KSU86231.1"/>
    </source>
</evidence>
<evidence type="ECO:0000256" key="2">
    <source>
        <dbReference type="ARBA" id="ARBA00009399"/>
    </source>
</evidence>
<dbReference type="EMBL" id="LNQP01000101">
    <property type="protein sequence ID" value="KSU86231.1"/>
    <property type="molecule type" value="Genomic_DNA"/>
</dbReference>
<keyword evidence="3 6" id="KW-0812">Transmembrane</keyword>
<proteinExistence type="inferred from homology"/>
<organism evidence="8 9">
    <name type="scientific">Priestia veravalensis</name>
    <dbReference type="NCBI Taxonomy" id="1414648"/>
    <lineage>
        <taxon>Bacteria</taxon>
        <taxon>Bacillati</taxon>
        <taxon>Bacillota</taxon>
        <taxon>Bacilli</taxon>
        <taxon>Bacillales</taxon>
        <taxon>Bacillaceae</taxon>
        <taxon>Priestia</taxon>
    </lineage>
</organism>
<comment type="similarity">
    <text evidence="2">Belongs to the GtrA family.</text>
</comment>
<dbReference type="RefSeq" id="WP_025908873.1">
    <property type="nucleotide sequence ID" value="NZ_KQ758715.1"/>
</dbReference>
<sequence length="137" mass="15493">MNKKGLLAFSKFSSVGVLNTVIDLSVYMVLVSFGMYYLIAQWISYGAGVANSYTLNRKWTFQRKEPSTVKEVTKFLVVNLVTFICSSLILLLCHEYASFNLFVSKGAASIGSLGINFVLTNRYVFTKTMEGREHYER</sequence>
<accession>A0A0V8JGR2</accession>
<evidence type="ECO:0000256" key="4">
    <source>
        <dbReference type="ARBA" id="ARBA00022989"/>
    </source>
</evidence>
<evidence type="ECO:0000256" key="1">
    <source>
        <dbReference type="ARBA" id="ARBA00004141"/>
    </source>
</evidence>
<dbReference type="Pfam" id="PF04138">
    <property type="entry name" value="GtrA_DPMS_TM"/>
    <property type="match status" value="1"/>
</dbReference>
<protein>
    <recommendedName>
        <fullName evidence="7">GtrA/DPMS transmembrane domain-containing protein</fullName>
    </recommendedName>
</protein>
<evidence type="ECO:0000313" key="9">
    <source>
        <dbReference type="Proteomes" id="UP000053681"/>
    </source>
</evidence>
<feature type="transmembrane region" description="Helical" evidence="6">
    <location>
        <begin position="12"/>
        <end position="30"/>
    </location>
</feature>
<keyword evidence="4 6" id="KW-1133">Transmembrane helix</keyword>
<feature type="domain" description="GtrA/DPMS transmembrane" evidence="7">
    <location>
        <begin position="11"/>
        <end position="125"/>
    </location>
</feature>
<evidence type="ECO:0000259" key="7">
    <source>
        <dbReference type="Pfam" id="PF04138"/>
    </source>
</evidence>
<dbReference type="GO" id="GO:0005886">
    <property type="term" value="C:plasma membrane"/>
    <property type="evidence" value="ECO:0007669"/>
    <property type="project" value="TreeGrafter"/>
</dbReference>
<feature type="transmembrane region" description="Helical" evidence="6">
    <location>
        <begin position="98"/>
        <end position="119"/>
    </location>
</feature>
<dbReference type="PANTHER" id="PTHR38459:SF1">
    <property type="entry name" value="PROPHAGE BACTOPRENOL-LINKED GLUCOSE TRANSLOCASE HOMOLOG"/>
    <property type="match status" value="1"/>
</dbReference>
<dbReference type="InterPro" id="IPR051401">
    <property type="entry name" value="GtrA_CellWall_Glycosyl"/>
</dbReference>
<dbReference type="GeneID" id="93682080"/>
<gene>
    <name evidence="8" type="ORF">AS180_19755</name>
</gene>
<comment type="caution">
    <text evidence="8">The sequence shown here is derived from an EMBL/GenBank/DDBJ whole genome shotgun (WGS) entry which is preliminary data.</text>
</comment>
<evidence type="ECO:0000256" key="5">
    <source>
        <dbReference type="ARBA" id="ARBA00023136"/>
    </source>
</evidence>
<feature type="transmembrane region" description="Helical" evidence="6">
    <location>
        <begin position="75"/>
        <end position="92"/>
    </location>
</feature>
<reference evidence="8 9" key="1">
    <citation type="submission" date="2015-11" db="EMBL/GenBank/DDBJ databases">
        <title>Bacillus caseinolyticus sp nov.</title>
        <authorList>
            <person name="Dastager S.G."/>
            <person name="Mawlankar R."/>
        </authorList>
    </citation>
    <scope>NUCLEOTIDE SEQUENCE [LARGE SCALE GENOMIC DNA]</scope>
    <source>
        <strain evidence="8 9">SGD-V-76</strain>
    </source>
</reference>
<dbReference type="PANTHER" id="PTHR38459">
    <property type="entry name" value="PROPHAGE BACTOPRENOL-LINKED GLUCOSE TRANSLOCASE HOMOLOG"/>
    <property type="match status" value="1"/>
</dbReference>
<keyword evidence="9" id="KW-1185">Reference proteome</keyword>
<dbReference type="GO" id="GO:0000271">
    <property type="term" value="P:polysaccharide biosynthetic process"/>
    <property type="evidence" value="ECO:0007669"/>
    <property type="project" value="InterPro"/>
</dbReference>
<dbReference type="Proteomes" id="UP000053681">
    <property type="component" value="Unassembled WGS sequence"/>
</dbReference>
<feature type="transmembrane region" description="Helical" evidence="6">
    <location>
        <begin position="36"/>
        <end position="55"/>
    </location>
</feature>
<keyword evidence="5 6" id="KW-0472">Membrane</keyword>